<dbReference type="OrthoDB" id="3025072at2759"/>
<dbReference type="Proteomes" id="UP000008493">
    <property type="component" value="Unassembled WGS sequence"/>
</dbReference>
<evidence type="ECO:0000313" key="1">
    <source>
        <dbReference type="EMBL" id="EKM79141.1"/>
    </source>
</evidence>
<reference evidence="2" key="1">
    <citation type="journal article" date="2012" name="Proc. Natl. Acad. Sci. U.S.A.">
        <title>Genome sequence of the button mushroom Agaricus bisporus reveals mechanisms governing adaptation to a humic-rich ecological niche.</title>
        <authorList>
            <person name="Morin E."/>
            <person name="Kohler A."/>
            <person name="Baker A.R."/>
            <person name="Foulongne-Oriol M."/>
            <person name="Lombard V."/>
            <person name="Nagy L.G."/>
            <person name="Ohm R.A."/>
            <person name="Patyshakuliyeva A."/>
            <person name="Brun A."/>
            <person name="Aerts A.L."/>
            <person name="Bailey A.M."/>
            <person name="Billette C."/>
            <person name="Coutinho P.M."/>
            <person name="Deakin G."/>
            <person name="Doddapaneni H."/>
            <person name="Floudas D."/>
            <person name="Grimwood J."/>
            <person name="Hilden K."/>
            <person name="Kuees U."/>
            <person name="LaButti K.M."/>
            <person name="Lapidus A."/>
            <person name="Lindquist E.A."/>
            <person name="Lucas S.M."/>
            <person name="Murat C."/>
            <person name="Riley R.W."/>
            <person name="Salamov A.A."/>
            <person name="Schmutz J."/>
            <person name="Subramanian V."/>
            <person name="Woesten H.A.B."/>
            <person name="Xu J."/>
            <person name="Eastwood D.C."/>
            <person name="Foster G.D."/>
            <person name="Sonnenberg A.S."/>
            <person name="Cullen D."/>
            <person name="de Vries R.P."/>
            <person name="Lundell T."/>
            <person name="Hibbett D.S."/>
            <person name="Henrissat B."/>
            <person name="Burton K.S."/>
            <person name="Kerrigan R.W."/>
            <person name="Challen M.P."/>
            <person name="Grigoriev I.V."/>
            <person name="Martin F."/>
        </authorList>
    </citation>
    <scope>NUCLEOTIDE SEQUENCE [LARGE SCALE GENOMIC DNA]</scope>
    <source>
        <strain evidence="2">JB137-S8 / ATCC MYA-4627 / FGSC 10392</strain>
    </source>
</reference>
<dbReference type="AlphaFoldDB" id="K5WUN5"/>
<proteinExistence type="predicted"/>
<sequence>MDWEEGAQETELMITPWDRSYSITATLQDRDALDADAHSSRTLASLILHFTEFVGYAFIQFVYALSSDLDHSTTRPFESDDNNRFVVLATTIMTWPIHLDRSVLIRKRIQSSKAEVLKILSDGESYLSLQPYIKEMSRNTSNPQEYRVTEQVPAPLGLWTYQNSFSITFVPAEDDEGQGINMTGVFDMSFFCPKFKSSVRVKETEEPGTVEIVEKTEMQPFCLMSPYIMGLFEEAHMTLLENLAEGGERRAEVGE</sequence>
<name>K5WUN5_AGABU</name>
<accession>K5WUN5</accession>
<dbReference type="KEGG" id="abp:AGABI1DRAFT128304"/>
<protein>
    <submittedName>
        <fullName evidence="1">Uncharacterized protein</fullName>
    </submittedName>
</protein>
<dbReference type="OMA" id="KTEMQPF"/>
<dbReference type="HOGENOM" id="CLU_1089751_0_0_1"/>
<organism evidence="1 2">
    <name type="scientific">Agaricus bisporus var. burnettii (strain JB137-S8 / ATCC MYA-4627 / FGSC 10392)</name>
    <name type="common">White button mushroom</name>
    <dbReference type="NCBI Taxonomy" id="597362"/>
    <lineage>
        <taxon>Eukaryota</taxon>
        <taxon>Fungi</taxon>
        <taxon>Dikarya</taxon>
        <taxon>Basidiomycota</taxon>
        <taxon>Agaricomycotina</taxon>
        <taxon>Agaricomycetes</taxon>
        <taxon>Agaricomycetidae</taxon>
        <taxon>Agaricales</taxon>
        <taxon>Agaricineae</taxon>
        <taxon>Agaricaceae</taxon>
        <taxon>Agaricus</taxon>
    </lineage>
</organism>
<gene>
    <name evidence="1" type="ORF">AGABI1DRAFT_128304</name>
</gene>
<dbReference type="GeneID" id="18826797"/>
<dbReference type="InParanoid" id="K5WUN5"/>
<dbReference type="EMBL" id="JH971390">
    <property type="protein sequence ID" value="EKM79141.1"/>
    <property type="molecule type" value="Genomic_DNA"/>
</dbReference>
<evidence type="ECO:0000313" key="2">
    <source>
        <dbReference type="Proteomes" id="UP000008493"/>
    </source>
</evidence>
<keyword evidence="2" id="KW-1185">Reference proteome</keyword>
<dbReference type="RefSeq" id="XP_007329891.1">
    <property type="nucleotide sequence ID" value="XM_007329829.1"/>
</dbReference>